<dbReference type="HOGENOM" id="CLU_1215560_0_0_1"/>
<sequence>MPSIPTLGQAAHPSTFFPPPPPPRVPSKTKRKVTSSSNPPLLLIRDNYQFLNYSLDQQQQFYEPRSGRVSEVVKKECSLPPPTTRNHRTFQIPAQNGHHHHNLVVLPPPATLAPRIGHQSGVQPSSAVTRAESVRKRPTTKRRREHHETRHTCGYRFGVERRRGRGRRGRAPEVEGERKIVYRLSPPMELPPKLPPPGRSNWGDSYQTLHPILEGRSRRAMAAKGKRR</sequence>
<feature type="region of interest" description="Disordered" evidence="1">
    <location>
        <begin position="118"/>
        <end position="149"/>
    </location>
</feature>
<organism evidence="2 3">
    <name type="scientific">Tulasnella calospora MUT 4182</name>
    <dbReference type="NCBI Taxonomy" id="1051891"/>
    <lineage>
        <taxon>Eukaryota</taxon>
        <taxon>Fungi</taxon>
        <taxon>Dikarya</taxon>
        <taxon>Basidiomycota</taxon>
        <taxon>Agaricomycotina</taxon>
        <taxon>Agaricomycetes</taxon>
        <taxon>Cantharellales</taxon>
        <taxon>Tulasnellaceae</taxon>
        <taxon>Tulasnella</taxon>
    </lineage>
</organism>
<feature type="compositionally biased region" description="Basic residues" evidence="1">
    <location>
        <begin position="218"/>
        <end position="228"/>
    </location>
</feature>
<feature type="region of interest" description="Disordered" evidence="1">
    <location>
        <begin position="1"/>
        <end position="40"/>
    </location>
</feature>
<evidence type="ECO:0000256" key="1">
    <source>
        <dbReference type="SAM" id="MobiDB-lite"/>
    </source>
</evidence>
<evidence type="ECO:0000313" key="3">
    <source>
        <dbReference type="Proteomes" id="UP000054248"/>
    </source>
</evidence>
<dbReference type="Proteomes" id="UP000054248">
    <property type="component" value="Unassembled WGS sequence"/>
</dbReference>
<reference evidence="3" key="2">
    <citation type="submission" date="2015-01" db="EMBL/GenBank/DDBJ databases">
        <title>Evolutionary Origins and Diversification of the Mycorrhizal Mutualists.</title>
        <authorList>
            <consortium name="DOE Joint Genome Institute"/>
            <consortium name="Mycorrhizal Genomics Consortium"/>
            <person name="Kohler A."/>
            <person name="Kuo A."/>
            <person name="Nagy L.G."/>
            <person name="Floudas D."/>
            <person name="Copeland A."/>
            <person name="Barry K.W."/>
            <person name="Cichocki N."/>
            <person name="Veneault-Fourrey C."/>
            <person name="LaButti K."/>
            <person name="Lindquist E.A."/>
            <person name="Lipzen A."/>
            <person name="Lundell T."/>
            <person name="Morin E."/>
            <person name="Murat C."/>
            <person name="Riley R."/>
            <person name="Ohm R."/>
            <person name="Sun H."/>
            <person name="Tunlid A."/>
            <person name="Henrissat B."/>
            <person name="Grigoriev I.V."/>
            <person name="Hibbett D.S."/>
            <person name="Martin F."/>
        </authorList>
    </citation>
    <scope>NUCLEOTIDE SEQUENCE [LARGE SCALE GENOMIC DNA]</scope>
    <source>
        <strain evidence="3">MUT 4182</strain>
    </source>
</reference>
<accession>A0A0C3Q9P7</accession>
<feature type="compositionally biased region" description="Basic residues" evidence="1">
    <location>
        <begin position="136"/>
        <end position="145"/>
    </location>
</feature>
<name>A0A0C3Q9P7_9AGAM</name>
<proteinExistence type="predicted"/>
<protein>
    <submittedName>
        <fullName evidence="2">Uncharacterized protein</fullName>
    </submittedName>
</protein>
<feature type="compositionally biased region" description="Pro residues" evidence="1">
    <location>
        <begin position="16"/>
        <end position="25"/>
    </location>
</feature>
<feature type="compositionally biased region" description="Pro residues" evidence="1">
    <location>
        <begin position="188"/>
        <end position="198"/>
    </location>
</feature>
<dbReference type="AlphaFoldDB" id="A0A0C3Q9P7"/>
<feature type="region of interest" description="Disordered" evidence="1">
    <location>
        <begin position="186"/>
        <end position="228"/>
    </location>
</feature>
<dbReference type="EMBL" id="KN823163">
    <property type="protein sequence ID" value="KIO20729.1"/>
    <property type="molecule type" value="Genomic_DNA"/>
</dbReference>
<gene>
    <name evidence="2" type="ORF">M407DRAFT_219976</name>
</gene>
<keyword evidence="3" id="KW-1185">Reference proteome</keyword>
<evidence type="ECO:0000313" key="2">
    <source>
        <dbReference type="EMBL" id="KIO20729.1"/>
    </source>
</evidence>
<reference evidence="2 3" key="1">
    <citation type="submission" date="2014-04" db="EMBL/GenBank/DDBJ databases">
        <authorList>
            <consortium name="DOE Joint Genome Institute"/>
            <person name="Kuo A."/>
            <person name="Girlanda M."/>
            <person name="Perotto S."/>
            <person name="Kohler A."/>
            <person name="Nagy L.G."/>
            <person name="Floudas D."/>
            <person name="Copeland A."/>
            <person name="Barry K.W."/>
            <person name="Cichocki N."/>
            <person name="Veneault-Fourrey C."/>
            <person name="LaButti K."/>
            <person name="Lindquist E.A."/>
            <person name="Lipzen A."/>
            <person name="Lundell T."/>
            <person name="Morin E."/>
            <person name="Murat C."/>
            <person name="Sun H."/>
            <person name="Tunlid A."/>
            <person name="Henrissat B."/>
            <person name="Grigoriev I.V."/>
            <person name="Hibbett D.S."/>
            <person name="Martin F."/>
            <person name="Nordberg H.P."/>
            <person name="Cantor M.N."/>
            <person name="Hua S.X."/>
        </authorList>
    </citation>
    <scope>NUCLEOTIDE SEQUENCE [LARGE SCALE GENOMIC DNA]</scope>
    <source>
        <strain evidence="2 3">MUT 4182</strain>
    </source>
</reference>